<evidence type="ECO:0000256" key="1">
    <source>
        <dbReference type="ARBA" id="ARBA00011079"/>
    </source>
</evidence>
<reference evidence="8" key="1">
    <citation type="submission" date="2025-08" db="UniProtKB">
        <authorList>
            <consortium name="RefSeq"/>
        </authorList>
    </citation>
    <scope>IDENTIFICATION</scope>
    <source>
        <tissue evidence="8">Spleen</tissue>
    </source>
</reference>
<dbReference type="RefSeq" id="XP_006861988.1">
    <property type="nucleotide sequence ID" value="XM_006861926.1"/>
</dbReference>
<proteinExistence type="inferred from homology"/>
<dbReference type="Pfam" id="PF05577">
    <property type="entry name" value="Peptidase_S28"/>
    <property type="match status" value="1"/>
</dbReference>
<keyword evidence="2" id="KW-0645">Protease</keyword>
<keyword evidence="5" id="KW-0325">Glycoprotein</keyword>
<protein>
    <submittedName>
        <fullName evidence="8">Serine protease K12H4.7-like</fullName>
    </submittedName>
</protein>
<evidence type="ECO:0000256" key="4">
    <source>
        <dbReference type="ARBA" id="ARBA00022801"/>
    </source>
</evidence>
<accession>A0A9B0TGC0</accession>
<dbReference type="GeneID" id="102815940"/>
<dbReference type="PANTHER" id="PTHR11010:SF117">
    <property type="entry name" value="SERINE PROTEASE 16"/>
    <property type="match status" value="1"/>
</dbReference>
<evidence type="ECO:0000256" key="2">
    <source>
        <dbReference type="ARBA" id="ARBA00022670"/>
    </source>
</evidence>
<dbReference type="Proteomes" id="UP000504623">
    <property type="component" value="Unplaced"/>
</dbReference>
<name>A0A9B0TGC0_CHRAS</name>
<evidence type="ECO:0000313" key="7">
    <source>
        <dbReference type="Proteomes" id="UP000504623"/>
    </source>
</evidence>
<dbReference type="AlphaFoldDB" id="A0A9B0TGC0"/>
<dbReference type="InterPro" id="IPR008758">
    <property type="entry name" value="Peptidase_S28"/>
</dbReference>
<dbReference type="OrthoDB" id="1735038at2759"/>
<dbReference type="InterPro" id="IPR042269">
    <property type="entry name" value="Ser_carbopepase_S28_SKS"/>
</dbReference>
<dbReference type="GO" id="GO:0008239">
    <property type="term" value="F:dipeptidyl-peptidase activity"/>
    <property type="evidence" value="ECO:0007669"/>
    <property type="project" value="TreeGrafter"/>
</dbReference>
<evidence type="ECO:0000256" key="3">
    <source>
        <dbReference type="ARBA" id="ARBA00022729"/>
    </source>
</evidence>
<dbReference type="Gene3D" id="3.40.50.1820">
    <property type="entry name" value="alpha/beta hydrolase"/>
    <property type="match status" value="1"/>
</dbReference>
<dbReference type="InterPro" id="IPR029058">
    <property type="entry name" value="AB_hydrolase_fold"/>
</dbReference>
<organism evidence="7 8">
    <name type="scientific">Chrysochloris asiatica</name>
    <name type="common">Cape golden mole</name>
    <dbReference type="NCBI Taxonomy" id="185453"/>
    <lineage>
        <taxon>Eukaryota</taxon>
        <taxon>Metazoa</taxon>
        <taxon>Chordata</taxon>
        <taxon>Craniata</taxon>
        <taxon>Vertebrata</taxon>
        <taxon>Euteleostomi</taxon>
        <taxon>Mammalia</taxon>
        <taxon>Eutheria</taxon>
        <taxon>Afrotheria</taxon>
        <taxon>Chrysochloridae</taxon>
        <taxon>Chrysochlorinae</taxon>
        <taxon>Chrysochloris</taxon>
    </lineage>
</organism>
<evidence type="ECO:0000256" key="6">
    <source>
        <dbReference type="SAM" id="SignalP"/>
    </source>
</evidence>
<dbReference type="PANTHER" id="PTHR11010">
    <property type="entry name" value="PROTEASE S28 PRO-X CARBOXYPEPTIDASE-RELATED"/>
    <property type="match status" value="1"/>
</dbReference>
<comment type="similarity">
    <text evidence="1">Belongs to the peptidase S28 family.</text>
</comment>
<evidence type="ECO:0000256" key="5">
    <source>
        <dbReference type="ARBA" id="ARBA00023180"/>
    </source>
</evidence>
<keyword evidence="7" id="KW-1185">Reference proteome</keyword>
<dbReference type="GO" id="GO:0070008">
    <property type="term" value="F:serine-type exopeptidase activity"/>
    <property type="evidence" value="ECO:0007669"/>
    <property type="project" value="InterPro"/>
</dbReference>
<keyword evidence="4" id="KW-0378">Hydrolase</keyword>
<dbReference type="Gene3D" id="1.20.120.980">
    <property type="entry name" value="Serine carboxypeptidase S28, SKS domain"/>
    <property type="match status" value="1"/>
</dbReference>
<evidence type="ECO:0000313" key="8">
    <source>
        <dbReference type="RefSeq" id="XP_006861988.1"/>
    </source>
</evidence>
<dbReference type="FunFam" id="1.20.120.980:FF:000003">
    <property type="entry name" value="Serine protease 16"/>
    <property type="match status" value="1"/>
</dbReference>
<dbReference type="GO" id="GO:0006508">
    <property type="term" value="P:proteolysis"/>
    <property type="evidence" value="ECO:0007669"/>
    <property type="project" value="UniProtKB-KW"/>
</dbReference>
<feature type="signal peptide" evidence="6">
    <location>
        <begin position="1"/>
        <end position="18"/>
    </location>
</feature>
<keyword evidence="3 6" id="KW-0732">Signal</keyword>
<sequence length="466" mass="53623">MRRALGWLLLSLLSCSCAQSVLRRQTRGASSSKVKHSHEGWFQQKLDHLSKNVPSFWKQRYYMNDAFYKRGGPVFLFIEGSKDTNIDWITSNYTWITYAQRLGALCFLLEHRFYGQSQPTGNVNIVSLRYLSSKQALADIVYFQTEMAKEMGLRRNKWVTFGCSYGGSLAVWSRMKYPKLFAAAVGSSAPVIAKVDFFEYLEVLQQSLDTYNSGCSKAVKSASDHIVAMLKHPKHHSKLTQDFRLCKPLKIHSLMDEAYFLERLINILHRIVQYHKNETIKVQRRAVQIDDFCDMMTDNSLGSFYDRYVRFVDIMLQNENRHCLQADYLDYVMTRSNPLLDVPNTQARQWLYQACTEFGFFLTTESKTQPFSGVPLRYFLKKCSDIFGSEFTYSSLTAGVSATNMYYGGLDMKGSKIIFPSGSIDPWHAVGITKDISKSLPAVFIKGKVKHIVQMYTYKRSQIQLN</sequence>
<dbReference type="SUPFAM" id="SSF53474">
    <property type="entry name" value="alpha/beta-Hydrolases"/>
    <property type="match status" value="1"/>
</dbReference>
<dbReference type="PROSITE" id="PS51257">
    <property type="entry name" value="PROKAR_LIPOPROTEIN"/>
    <property type="match status" value="1"/>
</dbReference>
<feature type="chain" id="PRO_5039337161" evidence="6">
    <location>
        <begin position="19"/>
        <end position="466"/>
    </location>
</feature>
<gene>
    <name evidence="8" type="primary">LOC102815940</name>
</gene>